<name>A0ABM7IAN6_9MYCO</name>
<gene>
    <name evidence="1" type="ORF">MAUB_16060</name>
</gene>
<reference evidence="1 2" key="1">
    <citation type="journal article" date="2019" name="Emerg. Microbes Infect.">
        <title>Comprehensive subspecies identification of 175 nontuberculous mycobacteria species based on 7547 genomic profiles.</title>
        <authorList>
            <person name="Matsumoto Y."/>
            <person name="Kinjo T."/>
            <person name="Motooka D."/>
            <person name="Nabeya D."/>
            <person name="Jung N."/>
            <person name="Uechi K."/>
            <person name="Horii T."/>
            <person name="Iida T."/>
            <person name="Fujita J."/>
            <person name="Nakamura S."/>
        </authorList>
    </citation>
    <scope>NUCLEOTIDE SEQUENCE [LARGE SCALE GENOMIC DNA]</scope>
    <source>
        <strain evidence="1 2">JCM 15296</strain>
    </source>
</reference>
<evidence type="ECO:0000313" key="2">
    <source>
        <dbReference type="Proteomes" id="UP000465609"/>
    </source>
</evidence>
<organism evidence="1 2">
    <name type="scientific">Mycolicibacterium aubagnense</name>
    <dbReference type="NCBI Taxonomy" id="319707"/>
    <lineage>
        <taxon>Bacteria</taxon>
        <taxon>Bacillati</taxon>
        <taxon>Actinomycetota</taxon>
        <taxon>Actinomycetes</taxon>
        <taxon>Mycobacteriales</taxon>
        <taxon>Mycobacteriaceae</taxon>
        <taxon>Mycolicibacterium</taxon>
    </lineage>
</organism>
<accession>A0ABM7IAN6</accession>
<dbReference type="Proteomes" id="UP000465609">
    <property type="component" value="Chromosome"/>
</dbReference>
<keyword evidence="2" id="KW-1185">Reference proteome</keyword>
<protein>
    <submittedName>
        <fullName evidence="1">Uncharacterized protein</fullName>
    </submittedName>
</protein>
<dbReference type="EMBL" id="AP022577">
    <property type="protein sequence ID" value="BBX83733.1"/>
    <property type="molecule type" value="Genomic_DNA"/>
</dbReference>
<proteinExistence type="predicted"/>
<sequence length="75" mass="7737">MGVGLAMSAKVAIHAGHVGLGGRLPARHLHIDLWETMPGSITSETGDAVCGCSVHVASGDVDADRFRGEPPCATW</sequence>
<evidence type="ECO:0000313" key="1">
    <source>
        <dbReference type="EMBL" id="BBX83733.1"/>
    </source>
</evidence>